<reference evidence="6" key="1">
    <citation type="submission" date="2018-05" db="EMBL/GenBank/DDBJ databases">
        <authorList>
            <person name="Lanie J.A."/>
            <person name="Ng W.-L."/>
            <person name="Kazmierczak K.M."/>
            <person name="Andrzejewski T.M."/>
            <person name="Davidsen T.M."/>
            <person name="Wayne K.J."/>
            <person name="Tettelin H."/>
            <person name="Glass J.I."/>
            <person name="Rusch D."/>
            <person name="Podicherti R."/>
            <person name="Tsui H.-C.T."/>
            <person name="Winkler M.E."/>
        </authorList>
    </citation>
    <scope>NUCLEOTIDE SEQUENCE</scope>
</reference>
<dbReference type="PANTHER" id="PTHR13767:SF2">
    <property type="entry name" value="PSEUDOURIDYLATE SYNTHASE TRUB1"/>
    <property type="match status" value="1"/>
</dbReference>
<organism evidence="6">
    <name type="scientific">marine metagenome</name>
    <dbReference type="NCBI Taxonomy" id="408172"/>
    <lineage>
        <taxon>unclassified sequences</taxon>
        <taxon>metagenomes</taxon>
        <taxon>ecological metagenomes</taxon>
    </lineage>
</organism>
<dbReference type="InterPro" id="IPR002501">
    <property type="entry name" value="PsdUridine_synth_N"/>
</dbReference>
<dbReference type="NCBIfam" id="TIGR00431">
    <property type="entry name" value="TruB"/>
    <property type="match status" value="1"/>
</dbReference>
<dbReference type="Gene3D" id="3.30.2350.10">
    <property type="entry name" value="Pseudouridine synthase"/>
    <property type="match status" value="1"/>
</dbReference>
<dbReference type="CDD" id="cd02573">
    <property type="entry name" value="PseudoU_synth_EcTruB"/>
    <property type="match status" value="1"/>
</dbReference>
<dbReference type="AlphaFoldDB" id="A0A381QQZ1"/>
<name>A0A381QQZ1_9ZZZZ</name>
<dbReference type="SUPFAM" id="SSF55120">
    <property type="entry name" value="Pseudouridine synthase"/>
    <property type="match status" value="1"/>
</dbReference>
<dbReference type="InterPro" id="IPR015240">
    <property type="entry name" value="tRNA_sdUridine_synth_fam1_C"/>
</dbReference>
<evidence type="ECO:0000256" key="2">
    <source>
        <dbReference type="ARBA" id="ARBA00022694"/>
    </source>
</evidence>
<dbReference type="EMBL" id="UINC01001449">
    <property type="protein sequence ID" value="SUZ80969.1"/>
    <property type="molecule type" value="Genomic_DNA"/>
</dbReference>
<dbReference type="GO" id="GO:0006400">
    <property type="term" value="P:tRNA modification"/>
    <property type="evidence" value="ECO:0007669"/>
    <property type="project" value="TreeGrafter"/>
</dbReference>
<dbReference type="PANTHER" id="PTHR13767">
    <property type="entry name" value="TRNA-PSEUDOURIDINE SYNTHASE"/>
    <property type="match status" value="1"/>
</dbReference>
<feature type="non-terminal residue" evidence="6">
    <location>
        <position position="1"/>
    </location>
</feature>
<protein>
    <recommendedName>
        <fullName evidence="1">tRNA pseudouridine(55) synthase</fullName>
        <ecNumber evidence="1">5.4.99.25</ecNumber>
    </recommendedName>
</protein>
<dbReference type="EC" id="5.4.99.25" evidence="1"/>
<evidence type="ECO:0000256" key="3">
    <source>
        <dbReference type="ARBA" id="ARBA00023235"/>
    </source>
</evidence>
<dbReference type="InterPro" id="IPR020103">
    <property type="entry name" value="PsdUridine_synth_cat_dom_sf"/>
</dbReference>
<dbReference type="InterPro" id="IPR014780">
    <property type="entry name" value="tRNA_psdUridine_synth_TruB"/>
</dbReference>
<gene>
    <name evidence="6" type="ORF">METZ01_LOCUS33823</name>
</gene>
<evidence type="ECO:0000259" key="5">
    <source>
        <dbReference type="Pfam" id="PF09157"/>
    </source>
</evidence>
<keyword evidence="3" id="KW-0413">Isomerase</keyword>
<feature type="domain" description="tRNA pseudouridine synthase II TruB subfamily 1 C-terminal" evidence="5">
    <location>
        <begin position="239"/>
        <end position="294"/>
    </location>
</feature>
<dbReference type="GO" id="GO:1990481">
    <property type="term" value="P:mRNA pseudouridine synthesis"/>
    <property type="evidence" value="ECO:0007669"/>
    <property type="project" value="TreeGrafter"/>
</dbReference>
<evidence type="ECO:0000259" key="4">
    <source>
        <dbReference type="Pfam" id="PF01509"/>
    </source>
</evidence>
<feature type="domain" description="Pseudouridine synthase II N-terminal" evidence="4">
    <location>
        <begin position="28"/>
        <end position="177"/>
    </location>
</feature>
<keyword evidence="2" id="KW-0819">tRNA processing</keyword>
<dbReference type="Pfam" id="PF01509">
    <property type="entry name" value="TruB_N"/>
    <property type="match status" value="1"/>
</dbReference>
<dbReference type="GO" id="GO:0160148">
    <property type="term" value="F:tRNA pseudouridine(55) synthase activity"/>
    <property type="evidence" value="ECO:0007669"/>
    <property type="project" value="UniProtKB-EC"/>
</dbReference>
<dbReference type="Pfam" id="PF09157">
    <property type="entry name" value="TruB-C_2"/>
    <property type="match status" value="1"/>
</dbReference>
<evidence type="ECO:0000313" key="6">
    <source>
        <dbReference type="EMBL" id="SUZ80969.1"/>
    </source>
</evidence>
<sequence>VVVPEGGGALLVDKPAGPTSHDVVSWARKSLGVRRIGHTGTLDPFASGLLILLVGPVTRLAEYLAVLSKRYEARARLGIRTDTHDAEGKAVAVQDFGAELTREKIGAELATFEGRGRQVPPQFSAKKVGGERMYKRARRGDTVQLAPVDVEIFEIRLTDFAPPEVDFTMACSSGTYVRAVARDLGDRLEVGAHLTALRRIAIGGFSVDRAIPGERLREGFSADPTHWVEPATAVGHLATVHVEAGAASRLFQGQAIPWSEEPHPETGSPVAVVDETGLIGIAEIRNGHLSPKKILTR</sequence>
<dbReference type="HAMAP" id="MF_01080">
    <property type="entry name" value="TruB_bact"/>
    <property type="match status" value="1"/>
</dbReference>
<dbReference type="GO" id="GO:0003723">
    <property type="term" value="F:RNA binding"/>
    <property type="evidence" value="ECO:0007669"/>
    <property type="project" value="InterPro"/>
</dbReference>
<evidence type="ECO:0000256" key="1">
    <source>
        <dbReference type="ARBA" id="ARBA00012787"/>
    </source>
</evidence>
<accession>A0A381QQZ1</accession>
<proteinExistence type="inferred from homology"/>